<accession>A0A840ZK09</accession>
<evidence type="ECO:0000313" key="2">
    <source>
        <dbReference type="Proteomes" id="UP000583454"/>
    </source>
</evidence>
<reference evidence="1 2" key="1">
    <citation type="submission" date="2020-08" db="EMBL/GenBank/DDBJ databases">
        <title>Genomic Encyclopedia of Type Strains, Phase IV (KMG-IV): sequencing the most valuable type-strain genomes for metagenomic binning, comparative biology and taxonomic classification.</title>
        <authorList>
            <person name="Goeker M."/>
        </authorList>
    </citation>
    <scope>NUCLEOTIDE SEQUENCE [LARGE SCALE GENOMIC DNA]</scope>
    <source>
        <strain evidence="1 2">DSM 2163</strain>
    </source>
</reference>
<keyword evidence="2" id="KW-1185">Reference proteome</keyword>
<dbReference type="AlphaFoldDB" id="A0A840ZK09"/>
<comment type="caution">
    <text evidence="1">The sequence shown here is derived from an EMBL/GenBank/DDBJ whole genome shotgun (WGS) entry which is preliminary data.</text>
</comment>
<gene>
    <name evidence="1" type="ORF">HNR00_001884</name>
</gene>
<proteinExistence type="predicted"/>
<evidence type="ECO:0000313" key="1">
    <source>
        <dbReference type="EMBL" id="MBB5757173.1"/>
    </source>
</evidence>
<protein>
    <submittedName>
        <fullName evidence="1">Uncharacterized protein</fullName>
    </submittedName>
</protein>
<dbReference type="EMBL" id="JACHOP010000006">
    <property type="protein sequence ID" value="MBB5757173.1"/>
    <property type="molecule type" value="Genomic_DNA"/>
</dbReference>
<dbReference type="Proteomes" id="UP000583454">
    <property type="component" value="Unassembled WGS sequence"/>
</dbReference>
<organism evidence="1 2">
    <name type="scientific">Methylorubrum rhodinum</name>
    <dbReference type="NCBI Taxonomy" id="29428"/>
    <lineage>
        <taxon>Bacteria</taxon>
        <taxon>Pseudomonadati</taxon>
        <taxon>Pseudomonadota</taxon>
        <taxon>Alphaproteobacteria</taxon>
        <taxon>Hyphomicrobiales</taxon>
        <taxon>Methylobacteriaceae</taxon>
        <taxon>Methylorubrum</taxon>
    </lineage>
</organism>
<sequence length="56" mass="6377">MTDDRMTLIDLIQKGADGDLVRDPLAKHYFGNSIRGHRRHIQKQAGNRMSATMEPI</sequence>
<dbReference type="RefSeq" id="WP_183568334.1">
    <property type="nucleotide sequence ID" value="NZ_JACHOP010000006.1"/>
</dbReference>
<name>A0A840ZK09_9HYPH</name>